<accession>A0A8X6JKC9</accession>
<keyword evidence="3" id="KW-0808">Transferase</keyword>
<keyword evidence="11" id="KW-1185">Reference proteome</keyword>
<evidence type="ECO:0000313" key="10">
    <source>
        <dbReference type="EMBL" id="GFS38667.1"/>
    </source>
</evidence>
<protein>
    <recommendedName>
        <fullName evidence="2">DNA-directed DNA polymerase</fullName>
        <ecNumber evidence="2">2.7.7.7</ecNumber>
    </recommendedName>
</protein>
<comment type="similarity">
    <text evidence="1">Belongs to the DNA polymerase type-B family.</text>
</comment>
<keyword evidence="6" id="KW-0239">DNA-directed DNA polymerase</keyword>
<evidence type="ECO:0000256" key="8">
    <source>
        <dbReference type="ARBA" id="ARBA00049244"/>
    </source>
</evidence>
<dbReference type="GO" id="GO:0000166">
    <property type="term" value="F:nucleotide binding"/>
    <property type="evidence" value="ECO:0007669"/>
    <property type="project" value="InterPro"/>
</dbReference>
<dbReference type="EMBL" id="BMAW01043293">
    <property type="protein sequence ID" value="GFS38667.1"/>
    <property type="molecule type" value="Genomic_DNA"/>
</dbReference>
<dbReference type="PANTHER" id="PTHR33568">
    <property type="entry name" value="DNA POLYMERASE"/>
    <property type="match status" value="1"/>
</dbReference>
<keyword evidence="7" id="KW-0238">DNA-binding</keyword>
<feature type="domain" description="DNA-directed DNA polymerase family B mitochondria/virus" evidence="9">
    <location>
        <begin position="3"/>
        <end position="127"/>
    </location>
</feature>
<evidence type="ECO:0000256" key="2">
    <source>
        <dbReference type="ARBA" id="ARBA00012417"/>
    </source>
</evidence>
<reference evidence="10" key="1">
    <citation type="submission" date="2020-08" db="EMBL/GenBank/DDBJ databases">
        <title>Multicomponent nature underlies the extraordinary mechanical properties of spider dragline silk.</title>
        <authorList>
            <person name="Kono N."/>
            <person name="Nakamura H."/>
            <person name="Mori M."/>
            <person name="Yoshida Y."/>
            <person name="Ohtoshi R."/>
            <person name="Malay A.D."/>
            <person name="Moran D.A.P."/>
            <person name="Tomita M."/>
            <person name="Numata K."/>
            <person name="Arakawa K."/>
        </authorList>
    </citation>
    <scope>NUCLEOTIDE SEQUENCE</scope>
</reference>
<dbReference type="Pfam" id="PF03175">
    <property type="entry name" value="DNA_pol_B_2"/>
    <property type="match status" value="1"/>
</dbReference>
<dbReference type="GO" id="GO:0003677">
    <property type="term" value="F:DNA binding"/>
    <property type="evidence" value="ECO:0007669"/>
    <property type="project" value="UniProtKB-KW"/>
</dbReference>
<evidence type="ECO:0000256" key="4">
    <source>
        <dbReference type="ARBA" id="ARBA00022695"/>
    </source>
</evidence>
<evidence type="ECO:0000256" key="7">
    <source>
        <dbReference type="ARBA" id="ARBA00023125"/>
    </source>
</evidence>
<keyword evidence="4" id="KW-0548">Nucleotidyltransferase</keyword>
<dbReference type="GO" id="GO:0006260">
    <property type="term" value="P:DNA replication"/>
    <property type="evidence" value="ECO:0007669"/>
    <property type="project" value="UniProtKB-KW"/>
</dbReference>
<dbReference type="InterPro" id="IPR043502">
    <property type="entry name" value="DNA/RNA_pol_sf"/>
</dbReference>
<proteinExistence type="inferred from homology"/>
<comment type="catalytic activity">
    <reaction evidence="8">
        <text>DNA(n) + a 2'-deoxyribonucleoside 5'-triphosphate = DNA(n+1) + diphosphate</text>
        <dbReference type="Rhea" id="RHEA:22508"/>
        <dbReference type="Rhea" id="RHEA-COMP:17339"/>
        <dbReference type="Rhea" id="RHEA-COMP:17340"/>
        <dbReference type="ChEBI" id="CHEBI:33019"/>
        <dbReference type="ChEBI" id="CHEBI:61560"/>
        <dbReference type="ChEBI" id="CHEBI:173112"/>
        <dbReference type="EC" id="2.7.7.7"/>
    </reaction>
</comment>
<sequence>MIDVTSLYPWVNKYCEYPVGHPEIITDGFRDIDTYFGLVKCKVSPPKKLYHPVLPYRCHGKLMFPLCRTSAEMHYLSICSQTDDERSITGTFVTEEIYEVYNFESSSTDLFRSYIDLFLKIKQEASGYPKECLTEEQKSENKRSYSEKENINLDKNSINLNLGLRNVMNLALNSFWGSDGKNDPPLGNFLGEFTDELNGGIITSFVKERKKTVAFGSGGKRIEDNKKKSLS</sequence>
<dbReference type="InterPro" id="IPR004868">
    <property type="entry name" value="DNA-dir_DNA_pol_B_mt/vir"/>
</dbReference>
<keyword evidence="5" id="KW-0235">DNA replication</keyword>
<dbReference type="OrthoDB" id="6422934at2759"/>
<evidence type="ECO:0000313" key="11">
    <source>
        <dbReference type="Proteomes" id="UP000887013"/>
    </source>
</evidence>
<organism evidence="10 11">
    <name type="scientific">Nephila pilipes</name>
    <name type="common">Giant wood spider</name>
    <name type="synonym">Nephila maculata</name>
    <dbReference type="NCBI Taxonomy" id="299642"/>
    <lineage>
        <taxon>Eukaryota</taxon>
        <taxon>Metazoa</taxon>
        <taxon>Ecdysozoa</taxon>
        <taxon>Arthropoda</taxon>
        <taxon>Chelicerata</taxon>
        <taxon>Arachnida</taxon>
        <taxon>Araneae</taxon>
        <taxon>Araneomorphae</taxon>
        <taxon>Entelegynae</taxon>
        <taxon>Araneoidea</taxon>
        <taxon>Nephilidae</taxon>
        <taxon>Nephila</taxon>
    </lineage>
</organism>
<comment type="caution">
    <text evidence="10">The sequence shown here is derived from an EMBL/GenBank/DDBJ whole genome shotgun (WGS) entry which is preliminary data.</text>
</comment>
<dbReference type="EC" id="2.7.7.7" evidence="2"/>
<evidence type="ECO:0000259" key="9">
    <source>
        <dbReference type="Pfam" id="PF03175"/>
    </source>
</evidence>
<evidence type="ECO:0000256" key="3">
    <source>
        <dbReference type="ARBA" id="ARBA00022679"/>
    </source>
</evidence>
<dbReference type="Proteomes" id="UP000887013">
    <property type="component" value="Unassembled WGS sequence"/>
</dbReference>
<evidence type="ECO:0000256" key="6">
    <source>
        <dbReference type="ARBA" id="ARBA00022932"/>
    </source>
</evidence>
<dbReference type="PANTHER" id="PTHR33568:SF3">
    <property type="entry name" value="DNA-DIRECTED DNA POLYMERASE"/>
    <property type="match status" value="1"/>
</dbReference>
<name>A0A8X6JKC9_NEPPI</name>
<dbReference type="GO" id="GO:0003887">
    <property type="term" value="F:DNA-directed DNA polymerase activity"/>
    <property type="evidence" value="ECO:0007669"/>
    <property type="project" value="UniProtKB-KW"/>
</dbReference>
<evidence type="ECO:0000256" key="1">
    <source>
        <dbReference type="ARBA" id="ARBA00005755"/>
    </source>
</evidence>
<evidence type="ECO:0000256" key="5">
    <source>
        <dbReference type="ARBA" id="ARBA00022705"/>
    </source>
</evidence>
<dbReference type="SUPFAM" id="SSF56672">
    <property type="entry name" value="DNA/RNA polymerases"/>
    <property type="match status" value="1"/>
</dbReference>
<dbReference type="AlphaFoldDB" id="A0A8X6JKC9"/>
<gene>
    <name evidence="10" type="primary">AVEN_163056_1</name>
    <name evidence="10" type="ORF">NPIL_244541</name>
</gene>